<proteinExistence type="predicted"/>
<dbReference type="EMBL" id="CACTIH010003992">
    <property type="protein sequence ID" value="CAA2988426.1"/>
    <property type="molecule type" value="Genomic_DNA"/>
</dbReference>
<accession>A0A8S0SA39</accession>
<dbReference type="Gramene" id="OE9A004779T1">
    <property type="protein sequence ID" value="OE9A004779C1"/>
    <property type="gene ID" value="OE9A004779"/>
</dbReference>
<feature type="region of interest" description="Disordered" evidence="1">
    <location>
        <begin position="42"/>
        <end position="66"/>
    </location>
</feature>
<gene>
    <name evidence="2" type="ORF">OLEA9_A004779</name>
</gene>
<organism evidence="2 3">
    <name type="scientific">Olea europaea subsp. europaea</name>
    <dbReference type="NCBI Taxonomy" id="158383"/>
    <lineage>
        <taxon>Eukaryota</taxon>
        <taxon>Viridiplantae</taxon>
        <taxon>Streptophyta</taxon>
        <taxon>Embryophyta</taxon>
        <taxon>Tracheophyta</taxon>
        <taxon>Spermatophyta</taxon>
        <taxon>Magnoliopsida</taxon>
        <taxon>eudicotyledons</taxon>
        <taxon>Gunneridae</taxon>
        <taxon>Pentapetalae</taxon>
        <taxon>asterids</taxon>
        <taxon>lamiids</taxon>
        <taxon>Lamiales</taxon>
        <taxon>Oleaceae</taxon>
        <taxon>Oleeae</taxon>
        <taxon>Olea</taxon>
    </lineage>
</organism>
<name>A0A8S0SA39_OLEEU</name>
<keyword evidence="3" id="KW-1185">Reference proteome</keyword>
<evidence type="ECO:0000313" key="3">
    <source>
        <dbReference type="Proteomes" id="UP000594638"/>
    </source>
</evidence>
<dbReference type="AlphaFoldDB" id="A0A8S0SA39"/>
<dbReference type="Proteomes" id="UP000594638">
    <property type="component" value="Unassembled WGS sequence"/>
</dbReference>
<reference evidence="2 3" key="1">
    <citation type="submission" date="2019-12" db="EMBL/GenBank/DDBJ databases">
        <authorList>
            <person name="Alioto T."/>
            <person name="Alioto T."/>
            <person name="Gomez Garrido J."/>
        </authorList>
    </citation>
    <scope>NUCLEOTIDE SEQUENCE [LARGE SCALE GENOMIC DNA]</scope>
</reference>
<sequence length="66" mass="7416">LLFSASIPMSTRHWYRYEIWGRHGNFQWDMAKVDAKLRGAGQGGSCAEEETLLGGKGKESVEEETL</sequence>
<comment type="caution">
    <text evidence="2">The sequence shown here is derived from an EMBL/GenBank/DDBJ whole genome shotgun (WGS) entry which is preliminary data.</text>
</comment>
<feature type="non-terminal residue" evidence="2">
    <location>
        <position position="1"/>
    </location>
</feature>
<protein>
    <submittedName>
        <fullName evidence="2">Uncharacterized protein</fullName>
    </submittedName>
</protein>
<feature type="non-terminal residue" evidence="2">
    <location>
        <position position="66"/>
    </location>
</feature>
<evidence type="ECO:0000256" key="1">
    <source>
        <dbReference type="SAM" id="MobiDB-lite"/>
    </source>
</evidence>
<evidence type="ECO:0000313" key="2">
    <source>
        <dbReference type="EMBL" id="CAA2988426.1"/>
    </source>
</evidence>